<feature type="transmembrane region" description="Helical" evidence="1">
    <location>
        <begin position="20"/>
        <end position="44"/>
    </location>
</feature>
<feature type="transmembrane region" description="Helical" evidence="1">
    <location>
        <begin position="127"/>
        <end position="145"/>
    </location>
</feature>
<name>A0AAD5V054_9APHY</name>
<dbReference type="PANTHER" id="PTHR40465">
    <property type="entry name" value="CHROMOSOME 1, WHOLE GENOME SHOTGUN SEQUENCE"/>
    <property type="match status" value="1"/>
</dbReference>
<organism evidence="3 4">
    <name type="scientific">Meripilus lineatus</name>
    <dbReference type="NCBI Taxonomy" id="2056292"/>
    <lineage>
        <taxon>Eukaryota</taxon>
        <taxon>Fungi</taxon>
        <taxon>Dikarya</taxon>
        <taxon>Basidiomycota</taxon>
        <taxon>Agaricomycotina</taxon>
        <taxon>Agaricomycetes</taxon>
        <taxon>Polyporales</taxon>
        <taxon>Meripilaceae</taxon>
        <taxon>Meripilus</taxon>
    </lineage>
</organism>
<feature type="transmembrane region" description="Helical" evidence="1">
    <location>
        <begin position="92"/>
        <end position="115"/>
    </location>
</feature>
<keyword evidence="1" id="KW-0472">Membrane</keyword>
<dbReference type="EMBL" id="JANAWD010000269">
    <property type="protein sequence ID" value="KAJ3482529.1"/>
    <property type="molecule type" value="Genomic_DNA"/>
</dbReference>
<dbReference type="AlphaFoldDB" id="A0AAD5V054"/>
<feature type="transmembrane region" description="Helical" evidence="1">
    <location>
        <begin position="215"/>
        <end position="233"/>
    </location>
</feature>
<evidence type="ECO:0000313" key="4">
    <source>
        <dbReference type="Proteomes" id="UP001212997"/>
    </source>
</evidence>
<proteinExistence type="predicted"/>
<keyword evidence="1" id="KW-1133">Transmembrane helix</keyword>
<evidence type="ECO:0000256" key="1">
    <source>
        <dbReference type="SAM" id="Phobius"/>
    </source>
</evidence>
<comment type="caution">
    <text evidence="3">The sequence shown here is derived from an EMBL/GenBank/DDBJ whole genome shotgun (WGS) entry which is preliminary data.</text>
</comment>
<feature type="transmembrane region" description="Helical" evidence="1">
    <location>
        <begin position="184"/>
        <end position="209"/>
    </location>
</feature>
<protein>
    <recommendedName>
        <fullName evidence="2">DUF6534 domain-containing protein</fullName>
    </recommendedName>
</protein>
<dbReference type="PANTHER" id="PTHR40465:SF1">
    <property type="entry name" value="DUF6534 DOMAIN-CONTAINING PROTEIN"/>
    <property type="match status" value="1"/>
</dbReference>
<reference evidence="3" key="1">
    <citation type="submission" date="2022-07" db="EMBL/GenBank/DDBJ databases">
        <title>Genome Sequence of Physisporinus lineatus.</title>
        <authorList>
            <person name="Buettner E."/>
        </authorList>
    </citation>
    <scope>NUCLEOTIDE SEQUENCE</scope>
    <source>
        <strain evidence="3">VT162</strain>
    </source>
</reference>
<dbReference type="Proteomes" id="UP001212997">
    <property type="component" value="Unassembled WGS sequence"/>
</dbReference>
<keyword evidence="4" id="KW-1185">Reference proteome</keyword>
<feature type="transmembrane region" description="Helical" evidence="1">
    <location>
        <begin position="245"/>
        <end position="268"/>
    </location>
</feature>
<dbReference type="InterPro" id="IPR045339">
    <property type="entry name" value="DUF6534"/>
</dbReference>
<sequence length="417" mass="46759">MVSAFKTLLQETHGVSSNLGALMLGSLISTFFSGAVTMQVILYWKTYGNDTLRLKLIVAGIWIIDILHTSMVMASSWIYLIDNFGDPAIHDVIPWTVIITVLLTAIITFFVHCFFAHRIYTLSKKNLYITVPIVVLAFARMVSALSTFPSLWFSVFAHFGHRAVTSGQWFRLGRFSKFGADFQYLVTLGLSLAVGVDVLIAVIICWYLNRRRTGFSGYAWFNILAAPRLWFTSIPHSMDSIIDSITLYTIENGVLTCVATTVSLVAWITMPHNLIFLSMHFAICKLYANALLATLNARKTLRGRSQGSTDVSDHPMPVLFPDSYNSRTSRNPFSVSFTPLTTSPPSHICFLLDSQDATPTQSRQKSVFNFTQLCTEIRKASLTDHLLICFLSRLLCGVVSSYRSRSMSKKRSSEMLM</sequence>
<feature type="transmembrane region" description="Helical" evidence="1">
    <location>
        <begin position="56"/>
        <end position="80"/>
    </location>
</feature>
<gene>
    <name evidence="3" type="ORF">NLI96_g6924</name>
</gene>
<dbReference type="Pfam" id="PF20152">
    <property type="entry name" value="DUF6534"/>
    <property type="match status" value="1"/>
</dbReference>
<evidence type="ECO:0000259" key="2">
    <source>
        <dbReference type="Pfam" id="PF20152"/>
    </source>
</evidence>
<accession>A0AAD5V054</accession>
<feature type="domain" description="DUF6534" evidence="2">
    <location>
        <begin position="194"/>
        <end position="299"/>
    </location>
</feature>
<keyword evidence="1" id="KW-0812">Transmembrane</keyword>
<feature type="transmembrane region" description="Helical" evidence="1">
    <location>
        <begin position="274"/>
        <end position="295"/>
    </location>
</feature>
<evidence type="ECO:0000313" key="3">
    <source>
        <dbReference type="EMBL" id="KAJ3482529.1"/>
    </source>
</evidence>